<dbReference type="InterPro" id="IPR039619">
    <property type="entry name" value="MAKR2/5"/>
</dbReference>
<dbReference type="EMBL" id="JARPOI010000016">
    <property type="protein sequence ID" value="KAJ9148001.1"/>
    <property type="molecule type" value="Genomic_DNA"/>
</dbReference>
<feature type="region of interest" description="Disordered" evidence="1">
    <location>
        <begin position="295"/>
        <end position="350"/>
    </location>
</feature>
<feature type="compositionally biased region" description="Low complexity" evidence="1">
    <location>
        <begin position="417"/>
        <end position="426"/>
    </location>
</feature>
<feature type="region of interest" description="Disordered" evidence="1">
    <location>
        <begin position="38"/>
        <end position="117"/>
    </location>
</feature>
<feature type="compositionally biased region" description="Acidic residues" evidence="1">
    <location>
        <begin position="61"/>
        <end position="71"/>
    </location>
</feature>
<feature type="region of interest" description="Disordered" evidence="1">
    <location>
        <begin position="234"/>
        <end position="259"/>
    </location>
</feature>
<feature type="compositionally biased region" description="Acidic residues" evidence="1">
    <location>
        <begin position="43"/>
        <end position="53"/>
    </location>
</feature>
<keyword evidence="3" id="KW-1185">Reference proteome</keyword>
<feature type="compositionally biased region" description="Low complexity" evidence="1">
    <location>
        <begin position="367"/>
        <end position="383"/>
    </location>
</feature>
<protein>
    <recommendedName>
        <fullName evidence="4">Membrane-associated kinase regulator 2</fullName>
    </recommendedName>
</protein>
<dbReference type="PANTHER" id="PTHR33929">
    <property type="entry name" value="MEMBRANE-ASSOCIATED KINASE REGULATOR 2-RELATED"/>
    <property type="match status" value="1"/>
</dbReference>
<feature type="compositionally biased region" description="Polar residues" evidence="1">
    <location>
        <begin position="341"/>
        <end position="350"/>
    </location>
</feature>
<comment type="caution">
    <text evidence="2">The sequence shown here is derived from an EMBL/GenBank/DDBJ whole genome shotgun (WGS) entry which is preliminary data.</text>
</comment>
<evidence type="ECO:0000313" key="2">
    <source>
        <dbReference type="EMBL" id="KAJ9148001.1"/>
    </source>
</evidence>
<gene>
    <name evidence="2" type="ORF">P3X46_030100</name>
</gene>
<feature type="compositionally biased region" description="Acidic residues" evidence="1">
    <location>
        <begin position="81"/>
        <end position="98"/>
    </location>
</feature>
<dbReference type="Proteomes" id="UP001174677">
    <property type="component" value="Chromosome 16"/>
</dbReference>
<accession>A0ABQ9KUD7</accession>
<proteinExistence type="predicted"/>
<feature type="region of interest" description="Disordered" evidence="1">
    <location>
        <begin position="179"/>
        <end position="208"/>
    </location>
</feature>
<evidence type="ECO:0008006" key="4">
    <source>
        <dbReference type="Google" id="ProtNLM"/>
    </source>
</evidence>
<sequence length="450" mass="49289">MEAFSLLKYWRGGGGGVVVGARDSGVNSRSTTILTTVAQNAVETDDDDDDDGPFFDLEFAVPDDEEGEEDRDEKKVINGDISEEDNDDDDGEDTDGETEFNFTLSSGSSNDRMDQNLTLSPSDDLFFKGRLVPIEPSSLVLNGLEPSSKPQFPVSFLKSATKLRVFMLGFKKSKMNATEKAAEVNESAASPTPKQQQQKQEEKEEEATKQSKFFTVKFKVEEVPLVSFFTKENSKSVKSSRKENNTEEKAASSASDEKRFSKEVMQRYLKKVKPLYIRVSKRYAEKLRFSGQLSLGSGLKASSPSPPPPSTVSSAQKSSPSKSTTSAEKSQPETEIGEAPQVSNARSVKQGNLPAGLRIVCKHLGKSRSASSAVAAAPSAQIMSRRRDDSLLQQQDGIQSAILHCKRSFNASRDSDSSMLSRSVSDPSHEKSLELTRKSSDEGKFPRSEN</sequence>
<feature type="region of interest" description="Disordered" evidence="1">
    <location>
        <begin position="366"/>
        <end position="393"/>
    </location>
</feature>
<feature type="compositionally biased region" description="Low complexity" evidence="1">
    <location>
        <begin position="189"/>
        <end position="198"/>
    </location>
</feature>
<feature type="compositionally biased region" description="Basic and acidic residues" evidence="1">
    <location>
        <begin position="427"/>
        <end position="450"/>
    </location>
</feature>
<feature type="compositionally biased region" description="Low complexity" evidence="1">
    <location>
        <begin position="311"/>
        <end position="329"/>
    </location>
</feature>
<feature type="compositionally biased region" description="Basic and acidic residues" evidence="1">
    <location>
        <begin position="199"/>
        <end position="208"/>
    </location>
</feature>
<dbReference type="PANTHER" id="PTHR33929:SF1">
    <property type="entry name" value="MEMBRANE-ASSOCIATED KINASE REGULATOR 2-RELATED"/>
    <property type="match status" value="1"/>
</dbReference>
<evidence type="ECO:0000313" key="3">
    <source>
        <dbReference type="Proteomes" id="UP001174677"/>
    </source>
</evidence>
<name>A0ABQ9KUD7_HEVBR</name>
<reference evidence="2" key="1">
    <citation type="journal article" date="2023" name="Plant Biotechnol. J.">
        <title>Chromosome-level wild Hevea brasiliensis genome provides new tools for genomic-assisted breeding and valuable loci to elevate rubber yield.</title>
        <authorList>
            <person name="Cheng H."/>
            <person name="Song X."/>
            <person name="Hu Y."/>
            <person name="Wu T."/>
            <person name="Yang Q."/>
            <person name="An Z."/>
            <person name="Feng S."/>
            <person name="Deng Z."/>
            <person name="Wu W."/>
            <person name="Zeng X."/>
            <person name="Tu M."/>
            <person name="Wang X."/>
            <person name="Huang H."/>
        </authorList>
    </citation>
    <scope>NUCLEOTIDE SEQUENCE</scope>
    <source>
        <strain evidence="2">MT/VB/25A 57/8</strain>
    </source>
</reference>
<evidence type="ECO:0000256" key="1">
    <source>
        <dbReference type="SAM" id="MobiDB-lite"/>
    </source>
</evidence>
<feature type="compositionally biased region" description="Polar residues" evidence="1">
    <location>
        <begin position="100"/>
        <end position="117"/>
    </location>
</feature>
<feature type="region of interest" description="Disordered" evidence="1">
    <location>
        <begin position="408"/>
        <end position="450"/>
    </location>
</feature>
<organism evidence="2 3">
    <name type="scientific">Hevea brasiliensis</name>
    <name type="common">Para rubber tree</name>
    <name type="synonym">Siphonia brasiliensis</name>
    <dbReference type="NCBI Taxonomy" id="3981"/>
    <lineage>
        <taxon>Eukaryota</taxon>
        <taxon>Viridiplantae</taxon>
        <taxon>Streptophyta</taxon>
        <taxon>Embryophyta</taxon>
        <taxon>Tracheophyta</taxon>
        <taxon>Spermatophyta</taxon>
        <taxon>Magnoliopsida</taxon>
        <taxon>eudicotyledons</taxon>
        <taxon>Gunneridae</taxon>
        <taxon>Pentapetalae</taxon>
        <taxon>rosids</taxon>
        <taxon>fabids</taxon>
        <taxon>Malpighiales</taxon>
        <taxon>Euphorbiaceae</taxon>
        <taxon>Crotonoideae</taxon>
        <taxon>Micrandreae</taxon>
        <taxon>Hevea</taxon>
    </lineage>
</organism>